<evidence type="ECO:0000313" key="3">
    <source>
        <dbReference type="Proteomes" id="UP001055105"/>
    </source>
</evidence>
<dbReference type="Proteomes" id="UP001055105">
    <property type="component" value="Unassembled WGS sequence"/>
</dbReference>
<dbReference type="GO" id="GO:0005829">
    <property type="term" value="C:cytosol"/>
    <property type="evidence" value="ECO:0007669"/>
    <property type="project" value="TreeGrafter"/>
</dbReference>
<dbReference type="InterPro" id="IPR005583">
    <property type="entry name" value="YaaA"/>
</dbReference>
<dbReference type="GO" id="GO:0033194">
    <property type="term" value="P:response to hydroperoxide"/>
    <property type="evidence" value="ECO:0007669"/>
    <property type="project" value="TreeGrafter"/>
</dbReference>
<comment type="similarity">
    <text evidence="1">Belongs to the UPF0246 family.</text>
</comment>
<evidence type="ECO:0000256" key="1">
    <source>
        <dbReference type="HAMAP-Rule" id="MF_00652"/>
    </source>
</evidence>
<dbReference type="EMBL" id="BQOL01000004">
    <property type="protein sequence ID" value="GKI20575.1"/>
    <property type="molecule type" value="Genomic_DNA"/>
</dbReference>
<sequence>MQILLSCAKTMAESTSLPIPRTTSPLYGAQAGELAGQLATLSTEELAKILRVNHRIAATNRLRYSRFHDNAERALPALAAYTGIVFKRIAPADFTAGDFEYAQAHLNITSFLYGLLRPLDTIRTYRLEGDAVLPGHGEQTVFEYWQDKLTDAFLEKIKADDGILVNLASSEMKRLFDWKRICREVRVVTPEFRIREDDRLKTVVVYTKMCRGEMTRHILKNRIGDPQQLKAFEWEGFRLNPTLSKADDWVFTM</sequence>
<name>A0AA37P191_9BACT</name>
<protein>
    <recommendedName>
        <fullName evidence="1">UPF0246 protein CE91St16_34830</fullName>
    </recommendedName>
</protein>
<dbReference type="PANTHER" id="PTHR30283">
    <property type="entry name" value="PEROXIDE STRESS RESPONSE PROTEIN YAAA"/>
    <property type="match status" value="1"/>
</dbReference>
<dbReference type="AlphaFoldDB" id="A0AA37P191"/>
<evidence type="ECO:0000313" key="2">
    <source>
        <dbReference type="EMBL" id="GKI20575.1"/>
    </source>
</evidence>
<gene>
    <name evidence="2" type="ORF">CE91St16_34830</name>
</gene>
<comment type="caution">
    <text evidence="2">The sequence shown here is derived from an EMBL/GenBank/DDBJ whole genome shotgun (WGS) entry which is preliminary data.</text>
</comment>
<dbReference type="RefSeq" id="WP_009597518.1">
    <property type="nucleotide sequence ID" value="NZ_AP025581.1"/>
</dbReference>
<proteinExistence type="inferred from homology"/>
<dbReference type="HAMAP" id="MF_00652">
    <property type="entry name" value="UPF0246"/>
    <property type="match status" value="1"/>
</dbReference>
<dbReference type="PANTHER" id="PTHR30283:SF4">
    <property type="entry name" value="PEROXIDE STRESS RESISTANCE PROTEIN YAAA"/>
    <property type="match status" value="1"/>
</dbReference>
<dbReference type="Pfam" id="PF03883">
    <property type="entry name" value="H2O2_YaaD"/>
    <property type="match status" value="1"/>
</dbReference>
<organism evidence="2 3">
    <name type="scientific">Alistipes finegoldii</name>
    <dbReference type="NCBI Taxonomy" id="214856"/>
    <lineage>
        <taxon>Bacteria</taxon>
        <taxon>Pseudomonadati</taxon>
        <taxon>Bacteroidota</taxon>
        <taxon>Bacteroidia</taxon>
        <taxon>Bacteroidales</taxon>
        <taxon>Rikenellaceae</taxon>
        <taxon>Alistipes</taxon>
    </lineage>
</organism>
<accession>A0AA37P191</accession>
<reference evidence="2" key="1">
    <citation type="submission" date="2022-01" db="EMBL/GenBank/DDBJ databases">
        <title>Novel bile acid biosynthetic pathways are enriched in the microbiome of centenarians.</title>
        <authorList>
            <person name="Sato Y."/>
            <person name="Atarashi K."/>
            <person name="Plichta R.D."/>
            <person name="Arai Y."/>
            <person name="Sasajima S."/>
            <person name="Kearney M.S."/>
            <person name="Suda W."/>
            <person name="Takeshita K."/>
            <person name="Sasaki T."/>
            <person name="Okamoto S."/>
            <person name="Skelly N.A."/>
            <person name="Okamura Y."/>
            <person name="Vlamakis H."/>
            <person name="Li Y."/>
            <person name="Tanoue T."/>
            <person name="Takei H."/>
            <person name="Nittono H."/>
            <person name="Narushima S."/>
            <person name="Irie J."/>
            <person name="Itoh H."/>
            <person name="Moriya K."/>
            <person name="Sugiura Y."/>
            <person name="Suematsu M."/>
            <person name="Moritoki N."/>
            <person name="Shibata S."/>
            <person name="Littman R.D."/>
            <person name="Fischbach A.M."/>
            <person name="Uwamino Y."/>
            <person name="Inoue T."/>
            <person name="Honda A."/>
            <person name="Hattori M."/>
            <person name="Murai T."/>
            <person name="Xavier J.R."/>
            <person name="Hirose N."/>
            <person name="Honda K."/>
        </authorList>
    </citation>
    <scope>NUCLEOTIDE SEQUENCE</scope>
    <source>
        <strain evidence="2">CE91-St16</strain>
    </source>
</reference>